<dbReference type="Gene3D" id="3.30.43.10">
    <property type="entry name" value="Uridine Diphospho-n-acetylenolpyruvylglucosamine Reductase, domain 2"/>
    <property type="match status" value="1"/>
</dbReference>
<dbReference type="InterPro" id="IPR036318">
    <property type="entry name" value="FAD-bd_PCMH-like_sf"/>
</dbReference>
<dbReference type="InterPro" id="IPR016167">
    <property type="entry name" value="FAD-bd_PCMH_sub1"/>
</dbReference>
<dbReference type="PANTHER" id="PTHR42659">
    <property type="entry name" value="XANTHINE DEHYDROGENASE SUBUNIT C-RELATED"/>
    <property type="match status" value="1"/>
</dbReference>
<dbReference type="Gene3D" id="3.30.465.10">
    <property type="match status" value="1"/>
</dbReference>
<reference evidence="2" key="1">
    <citation type="submission" date="2018-05" db="EMBL/GenBank/DDBJ databases">
        <authorList>
            <person name="Lanie J.A."/>
            <person name="Ng W.-L."/>
            <person name="Kazmierczak K.M."/>
            <person name="Andrzejewski T.M."/>
            <person name="Davidsen T.M."/>
            <person name="Wayne K.J."/>
            <person name="Tettelin H."/>
            <person name="Glass J.I."/>
            <person name="Rusch D."/>
            <person name="Podicherti R."/>
            <person name="Tsui H.-C.T."/>
            <person name="Winkler M.E."/>
        </authorList>
    </citation>
    <scope>NUCLEOTIDE SEQUENCE</scope>
</reference>
<dbReference type="InterPro" id="IPR051312">
    <property type="entry name" value="Diverse_Substr_Oxidored"/>
</dbReference>
<dbReference type="Pfam" id="PF00941">
    <property type="entry name" value="FAD_binding_5"/>
    <property type="match status" value="1"/>
</dbReference>
<dbReference type="InterPro" id="IPR016166">
    <property type="entry name" value="FAD-bd_PCMH"/>
</dbReference>
<accession>A0A382L9C7</accession>
<dbReference type="PANTHER" id="PTHR42659:SF9">
    <property type="entry name" value="XANTHINE DEHYDROGENASE FAD-BINDING SUBUNIT XDHB-RELATED"/>
    <property type="match status" value="1"/>
</dbReference>
<feature type="domain" description="FAD-binding PCMH-type" evidence="1">
    <location>
        <begin position="4"/>
        <end position="182"/>
    </location>
</feature>
<evidence type="ECO:0000259" key="1">
    <source>
        <dbReference type="PROSITE" id="PS51387"/>
    </source>
</evidence>
<proteinExistence type="predicted"/>
<sequence length="182" mass="20037">MLKDSISEFELYQPADVDNVLDLLDRFGENSWILAGGYDSLDWFKNRGKNPKAIIDIAGVEELRGVREIDGFLEIGSLTTLTEIERNPLIKDRFGLLAQAAGKVASPQIRNAATLGGNLCQDTRCWYYRYGLNCYRAEGNTCYASGPDALNREHALFGANRCVAVTPSDTAPALVVLDAEMV</sequence>
<feature type="non-terminal residue" evidence="2">
    <location>
        <position position="182"/>
    </location>
</feature>
<name>A0A382L9C7_9ZZZZ</name>
<dbReference type="EMBL" id="UINC01084652">
    <property type="protein sequence ID" value="SVC31491.1"/>
    <property type="molecule type" value="Genomic_DNA"/>
</dbReference>
<dbReference type="AlphaFoldDB" id="A0A382L9C7"/>
<dbReference type="InterPro" id="IPR016169">
    <property type="entry name" value="FAD-bd_PCMH_sub2"/>
</dbReference>
<dbReference type="PROSITE" id="PS51387">
    <property type="entry name" value="FAD_PCMH"/>
    <property type="match status" value="1"/>
</dbReference>
<dbReference type="GO" id="GO:0071949">
    <property type="term" value="F:FAD binding"/>
    <property type="evidence" value="ECO:0007669"/>
    <property type="project" value="InterPro"/>
</dbReference>
<protein>
    <recommendedName>
        <fullName evidence="1">FAD-binding PCMH-type domain-containing protein</fullName>
    </recommendedName>
</protein>
<dbReference type="InterPro" id="IPR002346">
    <property type="entry name" value="Mopterin_DH_FAD-bd"/>
</dbReference>
<evidence type="ECO:0000313" key="2">
    <source>
        <dbReference type="EMBL" id="SVC31491.1"/>
    </source>
</evidence>
<dbReference type="GO" id="GO:0016491">
    <property type="term" value="F:oxidoreductase activity"/>
    <property type="evidence" value="ECO:0007669"/>
    <property type="project" value="InterPro"/>
</dbReference>
<gene>
    <name evidence="2" type="ORF">METZ01_LOCUS284345</name>
</gene>
<organism evidence="2">
    <name type="scientific">marine metagenome</name>
    <dbReference type="NCBI Taxonomy" id="408172"/>
    <lineage>
        <taxon>unclassified sequences</taxon>
        <taxon>metagenomes</taxon>
        <taxon>ecological metagenomes</taxon>
    </lineage>
</organism>
<dbReference type="SUPFAM" id="SSF56176">
    <property type="entry name" value="FAD-binding/transporter-associated domain-like"/>
    <property type="match status" value="1"/>
</dbReference>